<evidence type="ECO:0000256" key="1">
    <source>
        <dbReference type="ARBA" id="ARBA00023186"/>
    </source>
</evidence>
<dbReference type="GO" id="GO:0034553">
    <property type="term" value="P:mitochondrial respiratory chain complex II assembly"/>
    <property type="evidence" value="ECO:0007669"/>
    <property type="project" value="TreeGrafter"/>
</dbReference>
<evidence type="ECO:0000313" key="3">
    <source>
        <dbReference type="EMBL" id="CAD1820447.1"/>
    </source>
</evidence>
<protein>
    <recommendedName>
        <fullName evidence="4">Succinate dehydrogenase assembly factor 2, mitochondrial</fullName>
    </recommendedName>
</protein>
<accession>A0A6V7NPN9</accession>
<name>A0A6V7NPN9_ANACO</name>
<dbReference type="GO" id="GO:0005739">
    <property type="term" value="C:mitochondrion"/>
    <property type="evidence" value="ECO:0007669"/>
    <property type="project" value="TreeGrafter"/>
</dbReference>
<dbReference type="Gene3D" id="1.10.150.250">
    <property type="entry name" value="Flavinator of succinate dehydrogenase"/>
    <property type="match status" value="1"/>
</dbReference>
<feature type="compositionally biased region" description="Pro residues" evidence="2">
    <location>
        <begin position="140"/>
        <end position="152"/>
    </location>
</feature>
<evidence type="ECO:0000256" key="2">
    <source>
        <dbReference type="SAM" id="MobiDB-lite"/>
    </source>
</evidence>
<feature type="region of interest" description="Disordered" evidence="2">
    <location>
        <begin position="285"/>
        <end position="318"/>
    </location>
</feature>
<dbReference type="GO" id="GO:0006099">
    <property type="term" value="P:tricarboxylic acid cycle"/>
    <property type="evidence" value="ECO:0007669"/>
    <property type="project" value="TreeGrafter"/>
</dbReference>
<gene>
    <name evidence="3" type="ORF">CB5_LOCUS3658</name>
</gene>
<dbReference type="PANTHER" id="PTHR12469:SF2">
    <property type="entry name" value="SUCCINATE DEHYDROGENASE ASSEMBLY FACTOR 2, MITOCHONDRIAL"/>
    <property type="match status" value="1"/>
</dbReference>
<feature type="region of interest" description="Disordered" evidence="2">
    <location>
        <begin position="128"/>
        <end position="157"/>
    </location>
</feature>
<keyword evidence="1" id="KW-0143">Chaperone</keyword>
<dbReference type="SUPFAM" id="SSF109910">
    <property type="entry name" value="YgfY-like"/>
    <property type="match status" value="1"/>
</dbReference>
<evidence type="ECO:0008006" key="4">
    <source>
        <dbReference type="Google" id="ProtNLM"/>
    </source>
</evidence>
<dbReference type="AlphaFoldDB" id="A0A6V7NPN9"/>
<dbReference type="PANTHER" id="PTHR12469">
    <property type="entry name" value="PROTEIN EMI5 HOMOLOG, MITOCHONDRIAL"/>
    <property type="match status" value="1"/>
</dbReference>
<proteinExistence type="predicted"/>
<dbReference type="InterPro" id="IPR036714">
    <property type="entry name" value="SDH_sf"/>
</dbReference>
<organism evidence="3">
    <name type="scientific">Ananas comosus var. bracteatus</name>
    <name type="common">red pineapple</name>
    <dbReference type="NCBI Taxonomy" id="296719"/>
    <lineage>
        <taxon>Eukaryota</taxon>
        <taxon>Viridiplantae</taxon>
        <taxon>Streptophyta</taxon>
        <taxon>Embryophyta</taxon>
        <taxon>Tracheophyta</taxon>
        <taxon>Spermatophyta</taxon>
        <taxon>Magnoliopsida</taxon>
        <taxon>Liliopsida</taxon>
        <taxon>Poales</taxon>
        <taxon>Bromeliaceae</taxon>
        <taxon>Bromelioideae</taxon>
        <taxon>Ananas</taxon>
    </lineage>
</organism>
<dbReference type="EMBL" id="LR862140">
    <property type="protein sequence ID" value="CAD1820447.1"/>
    <property type="molecule type" value="Genomic_DNA"/>
</dbReference>
<reference evidence="3" key="1">
    <citation type="submission" date="2020-07" db="EMBL/GenBank/DDBJ databases">
        <authorList>
            <person name="Lin J."/>
        </authorList>
    </citation>
    <scope>NUCLEOTIDE SEQUENCE</scope>
</reference>
<sequence length="318" mass="35476">MGGGVAQRCWVGIEIGGPGWFYAVKNAALLILTLPNHILFNRFMWDYVKQTDSMLLLTVPLNLPSVLITDVLTIRADKSCRNEVHINFSSGQVPDLVTFILSSLSNGSEHLYDIVVVLDRSPSTLLNPLPHGDDAAKSSPPTPPRNPNPPEALPRSHRPRAIAPRCLLRVLPVGSISRFSSNGIGGGSTELDLSDEESKRRLYNRLLYRSKQRGFLELDLVLGNWVEENIRSMDELRIRALVDVLDLENPELWKWLTGQEQPPEAVNSNPVFSAVRSKVIQNLDKHAAPETRSSPGRPWVRGWDDKRGVDGRPIYGNQ</sequence>
<dbReference type="Pfam" id="PF03937">
    <property type="entry name" value="Sdh5"/>
    <property type="match status" value="1"/>
</dbReference>
<dbReference type="GO" id="GO:0006121">
    <property type="term" value="P:mitochondrial electron transport, succinate to ubiquinone"/>
    <property type="evidence" value="ECO:0007669"/>
    <property type="project" value="TreeGrafter"/>
</dbReference>
<dbReference type="InterPro" id="IPR005631">
    <property type="entry name" value="SDH"/>
</dbReference>
<dbReference type="FunFam" id="1.10.150.250:FF:000003">
    <property type="entry name" value="Succinate dehydrogenase assembly factor"/>
    <property type="match status" value="1"/>
</dbReference>